<feature type="coiled-coil region" evidence="1">
    <location>
        <begin position="255"/>
        <end position="282"/>
    </location>
</feature>
<sequence>MYSEKISGNFLSQYGNKSQSFNFSKQIIDSWSGNIEIIKEITINGIRKDGLRSPQVGAIYSALGHWACSREIATVIMPTGTGKTETMLTLLLMQQCEKLLVIVPTDALREQVGEKFINLGILKDLQIINDKVLFPVVGIFSNKFKNVNQAIEFIEKCNVVVATANILNRSQSEIFEVFVKSFSHIFIDEAHHAEATTWFKLRDSFKGKHILQFTATPFRNDLKRIDGKHIFNFTLKQAQDDGYYKSINFKPVFVYNDNQKDIKIAEAAIEQLREDRKKYKHVLMARVENTKRADEVYQIYKSFKDFTCECIHSKKSASEKNDIKKRILSGKVDVIICVDMLGEGFDYPYLKIAAFHDIRKSLPVTLQFAGRFTRTKRDEELGDATFIASILDAEVKEELGQLYSDDSDWNFLLPRFSEQKTQSEIDKKIFFDSFNGFSDNRIPLHDMKPSLSTVIFENMSRKWQPNLFRDGLEYKNTISEIYEDYNSQEKVLVLVIERKTYVDWGNIRDIGNTNWELLVLHWDINTNLLFIHSSDKSSHHLRLAQAVIGDNARLIKGQDVFRCFAGIDRLKLQNVGLSEHLGKLIRFIMRVGTDIEKGLTDSDKSNAEKSVIFGLGYEHGNEVSIGCSHRGRIWSKRNNDLESLIKWSKAVGKKVIDSSIDVENILSRTLAPKLVEKIPNKYPVSIDWNDAVYRCLETRYKFTVGNDTYDFYNTELVLSYDDDLGKINFCFLANNDVVAEYELILTNDGYPDFKFVHRKGNNFVYITYGRKTEKFENFLYDCTPKIWFADGSSLEGNKYIEIKEHIEPYDKQRIVTWDWSGVNLRAESQGVDPKITDSIQFHCIQHLKQLDYDIIYDDDYSGEIADIVAIKKNDDVIVFELYHLKFAKNGKPAADIKDLYEVCGQAQKSYHWKHKANKELFDHMLKRLIKNYKGKSCSRLEKGTDNDLVDLLRMVKKQFPLELKVFVVQPGISPRLVSQDQLTLLSVTESHLMKQANIPLIVVGSK</sequence>
<dbReference type="SMART" id="SM00490">
    <property type="entry name" value="HELICc"/>
    <property type="match status" value="1"/>
</dbReference>
<dbReference type="CDD" id="cd17926">
    <property type="entry name" value="DEXHc_RE"/>
    <property type="match status" value="1"/>
</dbReference>
<dbReference type="Pfam" id="PF00271">
    <property type="entry name" value="Helicase_C"/>
    <property type="match status" value="1"/>
</dbReference>
<keyword evidence="4" id="KW-0067">ATP-binding</keyword>
<dbReference type="InterPro" id="IPR027417">
    <property type="entry name" value="P-loop_NTPase"/>
</dbReference>
<evidence type="ECO:0000259" key="2">
    <source>
        <dbReference type="PROSITE" id="PS51192"/>
    </source>
</evidence>
<keyword evidence="4" id="KW-0547">Nucleotide-binding</keyword>
<dbReference type="EMBL" id="JAFMYW010000002">
    <property type="protein sequence ID" value="MBO0948402.1"/>
    <property type="molecule type" value="Genomic_DNA"/>
</dbReference>
<dbReference type="InterPro" id="IPR001650">
    <property type="entry name" value="Helicase_C-like"/>
</dbReference>
<keyword evidence="4" id="KW-0347">Helicase</keyword>
<dbReference type="PROSITE" id="PS51192">
    <property type="entry name" value="HELICASE_ATP_BIND_1"/>
    <property type="match status" value="1"/>
</dbReference>
<dbReference type="Gene3D" id="3.40.50.300">
    <property type="entry name" value="P-loop containing nucleotide triphosphate hydrolases"/>
    <property type="match status" value="2"/>
</dbReference>
<dbReference type="InterPro" id="IPR050742">
    <property type="entry name" value="Helicase_Restrict-Modif_Enz"/>
</dbReference>
<dbReference type="PANTHER" id="PTHR47396">
    <property type="entry name" value="TYPE I RESTRICTION ENZYME ECOKI R PROTEIN"/>
    <property type="match status" value="1"/>
</dbReference>
<feature type="domain" description="Helicase C-terminal" evidence="3">
    <location>
        <begin position="268"/>
        <end position="429"/>
    </location>
</feature>
<keyword evidence="5" id="KW-1185">Reference proteome</keyword>
<evidence type="ECO:0000256" key="1">
    <source>
        <dbReference type="SAM" id="Coils"/>
    </source>
</evidence>
<protein>
    <submittedName>
        <fullName evidence="4">DEAD/DEAH box helicase family protein</fullName>
    </submittedName>
</protein>
<organism evidence="4 5">
    <name type="scientific">Fibrella forsythiae</name>
    <dbReference type="NCBI Taxonomy" id="2817061"/>
    <lineage>
        <taxon>Bacteria</taxon>
        <taxon>Pseudomonadati</taxon>
        <taxon>Bacteroidota</taxon>
        <taxon>Cytophagia</taxon>
        <taxon>Cytophagales</taxon>
        <taxon>Spirosomataceae</taxon>
        <taxon>Fibrella</taxon>
    </lineage>
</organism>
<name>A0ABS3JEH3_9BACT</name>
<dbReference type="CDD" id="cd18785">
    <property type="entry name" value="SF2_C"/>
    <property type="match status" value="1"/>
</dbReference>
<keyword evidence="1" id="KW-0175">Coiled coil</keyword>
<dbReference type="PROSITE" id="PS51194">
    <property type="entry name" value="HELICASE_CTER"/>
    <property type="match status" value="1"/>
</dbReference>
<dbReference type="InterPro" id="IPR014001">
    <property type="entry name" value="Helicase_ATP-bd"/>
</dbReference>
<dbReference type="Proteomes" id="UP000664628">
    <property type="component" value="Unassembled WGS sequence"/>
</dbReference>
<dbReference type="SMART" id="SM00487">
    <property type="entry name" value="DEXDc"/>
    <property type="match status" value="1"/>
</dbReference>
<gene>
    <name evidence="4" type="ORF">J2I46_07425</name>
</gene>
<evidence type="ECO:0000313" key="4">
    <source>
        <dbReference type="EMBL" id="MBO0948402.1"/>
    </source>
</evidence>
<dbReference type="GO" id="GO:0004386">
    <property type="term" value="F:helicase activity"/>
    <property type="evidence" value="ECO:0007669"/>
    <property type="project" value="UniProtKB-KW"/>
</dbReference>
<evidence type="ECO:0000259" key="3">
    <source>
        <dbReference type="PROSITE" id="PS51194"/>
    </source>
</evidence>
<keyword evidence="4" id="KW-0378">Hydrolase</keyword>
<feature type="domain" description="Helicase ATP-binding" evidence="2">
    <location>
        <begin position="64"/>
        <end position="235"/>
    </location>
</feature>
<reference evidence="4 5" key="1">
    <citation type="submission" date="2021-03" db="EMBL/GenBank/DDBJ databases">
        <title>Fibrella sp. HMF5405 genome sequencing and assembly.</title>
        <authorList>
            <person name="Kang H."/>
            <person name="Kim H."/>
            <person name="Bae S."/>
            <person name="Joh K."/>
        </authorList>
    </citation>
    <scope>NUCLEOTIDE SEQUENCE [LARGE SCALE GENOMIC DNA]</scope>
    <source>
        <strain evidence="4 5">HMF5405</strain>
    </source>
</reference>
<comment type="caution">
    <text evidence="4">The sequence shown here is derived from an EMBL/GenBank/DDBJ whole genome shotgun (WGS) entry which is preliminary data.</text>
</comment>
<dbReference type="PANTHER" id="PTHR47396:SF1">
    <property type="entry name" value="ATP-DEPENDENT HELICASE IRC3-RELATED"/>
    <property type="match status" value="1"/>
</dbReference>
<dbReference type="RefSeq" id="WP_207328376.1">
    <property type="nucleotide sequence ID" value="NZ_JAFMYW010000002.1"/>
</dbReference>
<proteinExistence type="predicted"/>
<evidence type="ECO:0000313" key="5">
    <source>
        <dbReference type="Proteomes" id="UP000664628"/>
    </source>
</evidence>
<accession>A0ABS3JEH3</accession>
<dbReference type="SUPFAM" id="SSF52540">
    <property type="entry name" value="P-loop containing nucleoside triphosphate hydrolases"/>
    <property type="match status" value="1"/>
</dbReference>
<dbReference type="Pfam" id="PF04851">
    <property type="entry name" value="ResIII"/>
    <property type="match status" value="1"/>
</dbReference>
<dbReference type="InterPro" id="IPR006935">
    <property type="entry name" value="Helicase/UvrB_N"/>
</dbReference>